<feature type="region of interest" description="Disordered" evidence="1">
    <location>
        <begin position="137"/>
        <end position="157"/>
    </location>
</feature>
<accession>A0ABQ3KE73</accession>
<evidence type="ECO:0008006" key="4">
    <source>
        <dbReference type="Google" id="ProtNLM"/>
    </source>
</evidence>
<name>A0ABQ3KE73_9PSEU</name>
<keyword evidence="3" id="KW-1185">Reference proteome</keyword>
<reference evidence="3" key="1">
    <citation type="journal article" date="2019" name="Int. J. Syst. Evol. Microbiol.">
        <title>The Global Catalogue of Microorganisms (GCM) 10K type strain sequencing project: providing services to taxonomists for standard genome sequencing and annotation.</title>
        <authorList>
            <consortium name="The Broad Institute Genomics Platform"/>
            <consortium name="The Broad Institute Genome Sequencing Center for Infectious Disease"/>
            <person name="Wu L."/>
            <person name="Ma J."/>
        </authorList>
    </citation>
    <scope>NUCLEOTIDE SEQUENCE [LARGE SCALE GENOMIC DNA]</scope>
    <source>
        <strain evidence="3">CGMCC 4.7680</strain>
    </source>
</reference>
<sequence length="261" mass="27592">MVRVLGPADGPEVHRLGGGMGLTPAQLERELGAPDCRWVGLADAGGELCAVHRSLRWGPFLFLKGVYVSEAVRGSGAAVRLAFALRDAAGQAGLAGIAAWFDFGMPEHWIAELVRIRPRPPSIYRVALGLEPDGDSAPAPAPARFHGELEAPRHPESGRPLTPVVDLFGTAGGRTFHWMLDGSRLMVSASFGTDRHQLAALVEAVGPVARATGAGEVMFPAVASDIVGALQLAGARARRYNRLPTRFGVRLFDGSGQRHAG</sequence>
<dbReference type="Proteomes" id="UP000649955">
    <property type="component" value="Unassembled WGS sequence"/>
</dbReference>
<dbReference type="InterPro" id="IPR016181">
    <property type="entry name" value="Acyl_CoA_acyltransferase"/>
</dbReference>
<feature type="compositionally biased region" description="Basic and acidic residues" evidence="1">
    <location>
        <begin position="145"/>
        <end position="157"/>
    </location>
</feature>
<dbReference type="EMBL" id="BNAW01000011">
    <property type="protein sequence ID" value="GHG12150.1"/>
    <property type="molecule type" value="Genomic_DNA"/>
</dbReference>
<dbReference type="SUPFAM" id="SSF55729">
    <property type="entry name" value="Acyl-CoA N-acyltransferases (Nat)"/>
    <property type="match status" value="1"/>
</dbReference>
<evidence type="ECO:0000313" key="3">
    <source>
        <dbReference type="Proteomes" id="UP000649955"/>
    </source>
</evidence>
<evidence type="ECO:0000256" key="1">
    <source>
        <dbReference type="SAM" id="MobiDB-lite"/>
    </source>
</evidence>
<evidence type="ECO:0000313" key="2">
    <source>
        <dbReference type="EMBL" id="GHG12150.1"/>
    </source>
</evidence>
<gene>
    <name evidence="2" type="ORF">GCM10017567_31910</name>
</gene>
<organism evidence="2 3">
    <name type="scientific">Amycolatopsis bullii</name>
    <dbReference type="NCBI Taxonomy" id="941987"/>
    <lineage>
        <taxon>Bacteria</taxon>
        <taxon>Bacillati</taxon>
        <taxon>Actinomycetota</taxon>
        <taxon>Actinomycetes</taxon>
        <taxon>Pseudonocardiales</taxon>
        <taxon>Pseudonocardiaceae</taxon>
        <taxon>Amycolatopsis</taxon>
    </lineage>
</organism>
<comment type="caution">
    <text evidence="2">The sequence shown here is derived from an EMBL/GenBank/DDBJ whole genome shotgun (WGS) entry which is preliminary data.</text>
</comment>
<protein>
    <recommendedName>
        <fullName evidence="4">N-acetyltransferase domain-containing protein</fullName>
    </recommendedName>
</protein>
<proteinExistence type="predicted"/>